<reference evidence="2" key="1">
    <citation type="journal article" date="2008" name="Nature">
        <title>The amphioxus genome and the evolution of the chordate karyotype.</title>
        <authorList>
            <consortium name="US DOE Joint Genome Institute (JGI-PGF)"/>
            <person name="Putnam N.H."/>
            <person name="Butts T."/>
            <person name="Ferrier D.E.K."/>
            <person name="Furlong R.F."/>
            <person name="Hellsten U."/>
            <person name="Kawashima T."/>
            <person name="Robinson-Rechavi M."/>
            <person name="Shoguchi E."/>
            <person name="Terry A."/>
            <person name="Yu J.-K."/>
            <person name="Benito-Gutierrez E.L."/>
            <person name="Dubchak I."/>
            <person name="Garcia-Fernandez J."/>
            <person name="Gibson-Brown J.J."/>
            <person name="Grigoriev I.V."/>
            <person name="Horton A.C."/>
            <person name="de Jong P.J."/>
            <person name="Jurka J."/>
            <person name="Kapitonov V.V."/>
            <person name="Kohara Y."/>
            <person name="Kuroki Y."/>
            <person name="Lindquist E."/>
            <person name="Lucas S."/>
            <person name="Osoegawa K."/>
            <person name="Pennacchio L.A."/>
            <person name="Salamov A.A."/>
            <person name="Satou Y."/>
            <person name="Sauka-Spengler T."/>
            <person name="Schmutz J."/>
            <person name="Shin-I T."/>
            <person name="Toyoda A."/>
            <person name="Bronner-Fraser M."/>
            <person name="Fujiyama A."/>
            <person name="Holland L.Z."/>
            <person name="Holland P.W.H."/>
            <person name="Satoh N."/>
            <person name="Rokhsar D.S."/>
        </authorList>
    </citation>
    <scope>NUCLEOTIDE SEQUENCE [LARGE SCALE GENOMIC DNA]</scope>
    <source>
        <strain evidence="2">S238N-H82</strain>
        <tissue evidence="2">Testes</tissue>
    </source>
</reference>
<organism>
    <name type="scientific">Branchiostoma floridae</name>
    <name type="common">Florida lancelet</name>
    <name type="synonym">Amphioxus</name>
    <dbReference type="NCBI Taxonomy" id="7739"/>
    <lineage>
        <taxon>Eukaryota</taxon>
        <taxon>Metazoa</taxon>
        <taxon>Chordata</taxon>
        <taxon>Cephalochordata</taxon>
        <taxon>Leptocardii</taxon>
        <taxon>Amphioxiformes</taxon>
        <taxon>Branchiostomatidae</taxon>
        <taxon>Branchiostoma</taxon>
    </lineage>
</organism>
<dbReference type="InParanoid" id="C3YCK2"/>
<protein>
    <recommendedName>
        <fullName evidence="1">Death domain-containing protein</fullName>
    </recommendedName>
</protein>
<dbReference type="InterPro" id="IPR011029">
    <property type="entry name" value="DEATH-like_dom_sf"/>
</dbReference>
<dbReference type="Pfam" id="PF00531">
    <property type="entry name" value="Death"/>
    <property type="match status" value="1"/>
</dbReference>
<gene>
    <name evidence="2" type="ORF">BRAFLDRAFT_100937</name>
</gene>
<dbReference type="SUPFAM" id="SSF47986">
    <property type="entry name" value="DEATH domain"/>
    <property type="match status" value="1"/>
</dbReference>
<evidence type="ECO:0000313" key="2">
    <source>
        <dbReference type="EMBL" id="EEN62039.1"/>
    </source>
</evidence>
<dbReference type="EMBL" id="GG666501">
    <property type="protein sequence ID" value="EEN62039.1"/>
    <property type="molecule type" value="Genomic_DNA"/>
</dbReference>
<dbReference type="AlphaFoldDB" id="C3YCK2"/>
<dbReference type="InterPro" id="IPR000488">
    <property type="entry name" value="Death_dom"/>
</dbReference>
<dbReference type="Gene3D" id="1.10.533.10">
    <property type="entry name" value="Death Domain, Fas"/>
    <property type="match status" value="1"/>
</dbReference>
<dbReference type="GO" id="GO:0007165">
    <property type="term" value="P:signal transduction"/>
    <property type="evidence" value="ECO:0007669"/>
    <property type="project" value="InterPro"/>
</dbReference>
<dbReference type="PROSITE" id="PS50017">
    <property type="entry name" value="DEATH_DOMAIN"/>
    <property type="match status" value="1"/>
</dbReference>
<sequence length="105" mass="11818">MRLANGVRALLDPSTTQHLSILLDPPAPIFGNNWRALADELGLCFQDICYIETKHNPTEMVLEMYRKNTPTANTEQIHRALLDIDRPDAADLLRPTCVESQGTME</sequence>
<name>C3YCK2_BRAFL</name>
<accession>C3YCK2</accession>
<feature type="domain" description="Death" evidence="1">
    <location>
        <begin position="31"/>
        <end position="97"/>
    </location>
</feature>
<evidence type="ECO:0000259" key="1">
    <source>
        <dbReference type="PROSITE" id="PS50017"/>
    </source>
</evidence>
<proteinExistence type="predicted"/>